<evidence type="ECO:0000313" key="2">
    <source>
        <dbReference type="EMBL" id="KAF6159186.1"/>
    </source>
</evidence>
<keyword evidence="3" id="KW-1185">Reference proteome</keyword>
<reference evidence="2 3" key="1">
    <citation type="journal article" date="2020" name="IScience">
        <title>Genome Sequencing of the Endangered Kingdonia uniflora (Circaeasteraceae, Ranunculales) Reveals Potential Mechanisms of Evolutionary Specialization.</title>
        <authorList>
            <person name="Sun Y."/>
            <person name="Deng T."/>
            <person name="Zhang A."/>
            <person name="Moore M.J."/>
            <person name="Landis J.B."/>
            <person name="Lin N."/>
            <person name="Zhang H."/>
            <person name="Zhang X."/>
            <person name="Huang J."/>
            <person name="Zhang X."/>
            <person name="Sun H."/>
            <person name="Wang H."/>
        </authorList>
    </citation>
    <scope>NUCLEOTIDE SEQUENCE [LARGE SCALE GENOMIC DNA]</scope>
    <source>
        <strain evidence="2">TB1705</strain>
        <tissue evidence="2">Leaf</tissue>
    </source>
</reference>
<proteinExistence type="predicted"/>
<gene>
    <name evidence="2" type="ORF">GIB67_032803</name>
</gene>
<dbReference type="CDD" id="cd22249">
    <property type="entry name" value="UDM1_RNF168_RNF169-like"/>
    <property type="match status" value="1"/>
</dbReference>
<dbReference type="AlphaFoldDB" id="A0A7J7MWD5"/>
<dbReference type="PANTHER" id="PTHR36402:SF1">
    <property type="entry name" value="EXPRESSED PROTEIN"/>
    <property type="match status" value="1"/>
</dbReference>
<sequence>MQPSPLVPLHHTHSCGVSQTCYHSHSPSPLSPSQRIQSFRSRFLQNIGPSRSNPKSQAQNYKQIHNLNNSNSFDHSLSLSLTGTTMAISRQIMRYSSPSSSPIFKSLLNQTIRFNHNHQEQEYNKPCDFLGSWEQPKTPREAEKKLGLLRRDYAKQVKELRKEYFYEMELQRQEKQRKDEAKREATLVAKEERKVAKAAMLQVKAAERKASEEELRQTLEGIGMISTGTWESYDFVKWDLGCSTKGWDAELGWIVKKGTIDISRGKILKMMDALKEDSNSYGGIYRLATGMPIASFNSNINVTGGIGNIENAALCEGFKQLVFLLSFYLLQSPLQAREILLGDDKHYDLGCVKNWGGREDSGLKERAEKLEYWRLKNKRVEEKKREKNEIIRCQSSIWIDELNLENKVLEAIVDTTPL</sequence>
<keyword evidence="1" id="KW-0175">Coiled coil</keyword>
<evidence type="ECO:0000256" key="1">
    <source>
        <dbReference type="SAM" id="Coils"/>
    </source>
</evidence>
<organism evidence="2 3">
    <name type="scientific">Kingdonia uniflora</name>
    <dbReference type="NCBI Taxonomy" id="39325"/>
    <lineage>
        <taxon>Eukaryota</taxon>
        <taxon>Viridiplantae</taxon>
        <taxon>Streptophyta</taxon>
        <taxon>Embryophyta</taxon>
        <taxon>Tracheophyta</taxon>
        <taxon>Spermatophyta</taxon>
        <taxon>Magnoliopsida</taxon>
        <taxon>Ranunculales</taxon>
        <taxon>Circaeasteraceae</taxon>
        <taxon>Kingdonia</taxon>
    </lineage>
</organism>
<dbReference type="PANTHER" id="PTHR36402">
    <property type="entry name" value="EXPRESSED PROTEIN"/>
    <property type="match status" value="1"/>
</dbReference>
<evidence type="ECO:0000313" key="3">
    <source>
        <dbReference type="Proteomes" id="UP000541444"/>
    </source>
</evidence>
<dbReference type="Proteomes" id="UP000541444">
    <property type="component" value="Unassembled WGS sequence"/>
</dbReference>
<accession>A0A7J7MWD5</accession>
<protein>
    <submittedName>
        <fullName evidence="2">Uncharacterized protein</fullName>
    </submittedName>
</protein>
<dbReference type="OrthoDB" id="1938107at2759"/>
<dbReference type="EMBL" id="JACGCM010001204">
    <property type="protein sequence ID" value="KAF6159186.1"/>
    <property type="molecule type" value="Genomic_DNA"/>
</dbReference>
<feature type="coiled-coil region" evidence="1">
    <location>
        <begin position="189"/>
        <end position="216"/>
    </location>
</feature>
<name>A0A7J7MWD5_9MAGN</name>
<comment type="caution">
    <text evidence="2">The sequence shown here is derived from an EMBL/GenBank/DDBJ whole genome shotgun (WGS) entry which is preliminary data.</text>
</comment>